<dbReference type="SMART" id="SM00482">
    <property type="entry name" value="POLAc"/>
    <property type="match status" value="1"/>
</dbReference>
<dbReference type="Pfam" id="PF00476">
    <property type="entry name" value="DNA_pol_A"/>
    <property type="match status" value="1"/>
</dbReference>
<dbReference type="Gene3D" id="3.30.70.370">
    <property type="match status" value="1"/>
</dbReference>
<sequence>MGLVKTLMAACHPNCTACTLHVQCKTTCIPATWYGRESGAWPQSRLCPDHERALYVIGEAPGWNEDQKGECWVGKAGQLLKTAYIDYFKFSNRLDIFLSNAVRCHPPGNKNPTRTQLKMCQGFYLADIVYLQSLYDQVIILCCGAPATQSVLALSLKKSFSRQGDFTDFRALTAPTPKAIVRLGEVVGPFLSDPTLPPFPRPCPVFTTYHPAALGRDKNYAPYVSSHLKMLSDYIDGDLTYEIKGGSLKIQMAPMPPTYPLSRLSLDIESYGILKGQNQTQFHPLKSMVHDGIKKEDLVVTVGLSWPNEKDELEHAIFIMSRESHRRRLWSWIKKCRKSVGEPGGCNTHQTQPNTVFEYLIGQNLKFDLMYLRHAYPECKTWLNYPLPIVDLMITNYLLNEGRPEKSLKALAPLLRVTQYKDGFTQYRADTDLVLHQYNCQDTAATLLSQEKLEGLIGTLYGDSTPKLSSFNREWYTKLLWLTVWMEEAGISMNQQALEGLLKSYEARMVKLERGIKNRWDISLRGKGSSLSKRGIMDEACRTLLTMNLLVPKLEKTATTRDISFKEENRNALLDVLPATSSSARQLRAISTAHTVGGTLDRYLYPLLVGRGKGHIDPTTRLIEGKIYPRWYPVPSEWEDGSTGGTKQCRIVAKGPACQTFPPAIKKCITSRYDYLLWFDYSQIELRIAALLSNDPWMMKEFSRPGCDFHLGTAAKLFGEKDAKKMRPVGKELNFLVIYLGGAARYQTVLLRKKRIVRSRGQCQQDIDAWWLQAKGLKKWQEELYESACTNGYIQLPLAGQSRTFLGNRWEVREQMKEIVNIPVQATAANVMLSAQFELQWAFMQKRMKAVLPINVYDAASIEFPKQELYAVQHEMKRILPDPPYYQALCKVLGRRLPLEYDVEIQRITA</sequence>
<evidence type="ECO:0000313" key="3">
    <source>
        <dbReference type="EMBL" id="KKN80421.1"/>
    </source>
</evidence>
<reference evidence="3" key="1">
    <citation type="journal article" date="2015" name="Nature">
        <title>Complex archaea that bridge the gap between prokaryotes and eukaryotes.</title>
        <authorList>
            <person name="Spang A."/>
            <person name="Saw J.H."/>
            <person name="Jorgensen S.L."/>
            <person name="Zaremba-Niedzwiedzka K."/>
            <person name="Martijn J."/>
            <person name="Lind A.E."/>
            <person name="van Eijk R."/>
            <person name="Schleper C."/>
            <person name="Guy L."/>
            <person name="Ettema T.J."/>
        </authorList>
    </citation>
    <scope>NUCLEOTIDE SEQUENCE</scope>
</reference>
<organism evidence="3">
    <name type="scientific">marine sediment metagenome</name>
    <dbReference type="NCBI Taxonomy" id="412755"/>
    <lineage>
        <taxon>unclassified sequences</taxon>
        <taxon>metagenomes</taxon>
        <taxon>ecological metagenomes</taxon>
    </lineage>
</organism>
<gene>
    <name evidence="3" type="ORF">LCGC14_0330140</name>
</gene>
<dbReference type="InterPro" id="IPR012337">
    <property type="entry name" value="RNaseH-like_sf"/>
</dbReference>
<dbReference type="InterPro" id="IPR036895">
    <property type="entry name" value="Uracil-DNA_glycosylase-like_sf"/>
</dbReference>
<dbReference type="SUPFAM" id="SSF53098">
    <property type="entry name" value="Ribonuclease H-like"/>
    <property type="match status" value="1"/>
</dbReference>
<evidence type="ECO:0000256" key="1">
    <source>
        <dbReference type="ARBA" id="ARBA00022705"/>
    </source>
</evidence>
<dbReference type="GO" id="GO:0006261">
    <property type="term" value="P:DNA-templated DNA replication"/>
    <property type="evidence" value="ECO:0007669"/>
    <property type="project" value="InterPro"/>
</dbReference>
<dbReference type="GO" id="GO:0003677">
    <property type="term" value="F:DNA binding"/>
    <property type="evidence" value="ECO:0007669"/>
    <property type="project" value="InterPro"/>
</dbReference>
<dbReference type="SUPFAM" id="SSF56672">
    <property type="entry name" value="DNA/RNA polymerases"/>
    <property type="match status" value="1"/>
</dbReference>
<dbReference type="SUPFAM" id="SSF52141">
    <property type="entry name" value="Uracil-DNA glycosylase-like"/>
    <property type="match status" value="1"/>
</dbReference>
<dbReference type="EMBL" id="LAZR01000231">
    <property type="protein sequence ID" value="KKN80421.1"/>
    <property type="molecule type" value="Genomic_DNA"/>
</dbReference>
<dbReference type="Gene3D" id="3.40.470.10">
    <property type="entry name" value="Uracil-DNA glycosylase-like domain"/>
    <property type="match status" value="1"/>
</dbReference>
<dbReference type="PANTHER" id="PTHR10133:SF27">
    <property type="entry name" value="DNA POLYMERASE NU"/>
    <property type="match status" value="1"/>
</dbReference>
<dbReference type="Gene3D" id="1.10.150.20">
    <property type="entry name" value="5' to 3' exonuclease, C-terminal subdomain"/>
    <property type="match status" value="1"/>
</dbReference>
<keyword evidence="1" id="KW-0235">DNA replication</keyword>
<dbReference type="PRINTS" id="PR00868">
    <property type="entry name" value="DNAPOLI"/>
</dbReference>
<dbReference type="InterPro" id="IPR036397">
    <property type="entry name" value="RNaseH_sf"/>
</dbReference>
<dbReference type="InterPro" id="IPR043502">
    <property type="entry name" value="DNA/RNA_pol_sf"/>
</dbReference>
<accession>A0A0F9W441</accession>
<dbReference type="InterPro" id="IPR001098">
    <property type="entry name" value="DNA-dir_DNA_pol_A_palm_dom"/>
</dbReference>
<dbReference type="GO" id="GO:0006302">
    <property type="term" value="P:double-strand break repair"/>
    <property type="evidence" value="ECO:0007669"/>
    <property type="project" value="TreeGrafter"/>
</dbReference>
<dbReference type="InterPro" id="IPR005122">
    <property type="entry name" value="Uracil-DNA_glycosylase-like"/>
</dbReference>
<dbReference type="GO" id="GO:0003887">
    <property type="term" value="F:DNA-directed DNA polymerase activity"/>
    <property type="evidence" value="ECO:0007669"/>
    <property type="project" value="InterPro"/>
</dbReference>
<dbReference type="InterPro" id="IPR002298">
    <property type="entry name" value="DNA_polymerase_A"/>
</dbReference>
<dbReference type="AlphaFoldDB" id="A0A0F9W441"/>
<proteinExistence type="predicted"/>
<dbReference type="PANTHER" id="PTHR10133">
    <property type="entry name" value="DNA POLYMERASE I"/>
    <property type="match status" value="1"/>
</dbReference>
<comment type="caution">
    <text evidence="3">The sequence shown here is derived from an EMBL/GenBank/DDBJ whole genome shotgun (WGS) entry which is preliminary data.</text>
</comment>
<evidence type="ECO:0000259" key="2">
    <source>
        <dbReference type="SMART" id="SM00482"/>
    </source>
</evidence>
<dbReference type="Pfam" id="PF03167">
    <property type="entry name" value="UDG"/>
    <property type="match status" value="1"/>
</dbReference>
<protein>
    <recommendedName>
        <fullName evidence="2">DNA-directed DNA polymerase family A palm domain-containing protein</fullName>
    </recommendedName>
</protein>
<dbReference type="Gene3D" id="3.30.420.10">
    <property type="entry name" value="Ribonuclease H-like superfamily/Ribonuclease H"/>
    <property type="match status" value="1"/>
</dbReference>
<feature type="domain" description="DNA-directed DNA polymerase family A palm" evidence="2">
    <location>
        <begin position="664"/>
        <end position="868"/>
    </location>
</feature>
<name>A0A0F9W441_9ZZZZ</name>